<reference evidence="1 2" key="1">
    <citation type="submission" date="2022-02" db="EMBL/GenBank/DDBJ databases">
        <title>Uncovering new skin microbiome diversity through culturing and metagenomics.</title>
        <authorList>
            <person name="Conlan S."/>
            <person name="Deming C."/>
            <person name="Nisc Comparative Sequencing Program N."/>
            <person name="Segre J.A."/>
        </authorList>
    </citation>
    <scope>NUCLEOTIDE SEQUENCE [LARGE SCALE GENOMIC DNA]</scope>
    <source>
        <strain evidence="1 2">ACRQZ</strain>
    </source>
</reference>
<evidence type="ECO:0008006" key="3">
    <source>
        <dbReference type="Google" id="ProtNLM"/>
    </source>
</evidence>
<dbReference type="Proteomes" id="UP001521931">
    <property type="component" value="Unassembled WGS sequence"/>
</dbReference>
<comment type="caution">
    <text evidence="1">The sequence shown here is derived from an EMBL/GenBank/DDBJ whole genome shotgun (WGS) entry which is preliminary data.</text>
</comment>
<protein>
    <recommendedName>
        <fullName evidence="3">DUF559 domain-containing protein</fullName>
    </recommendedName>
</protein>
<dbReference type="RefSeq" id="WP_239263769.1">
    <property type="nucleotide sequence ID" value="NZ_JAKRCV010000019.1"/>
</dbReference>
<gene>
    <name evidence="1" type="ORF">MHL29_08075</name>
</gene>
<evidence type="ECO:0000313" key="2">
    <source>
        <dbReference type="Proteomes" id="UP001521931"/>
    </source>
</evidence>
<dbReference type="EMBL" id="JAKRCV010000019">
    <property type="protein sequence ID" value="MCG7321843.1"/>
    <property type="molecule type" value="Genomic_DNA"/>
</dbReference>
<proteinExistence type="predicted"/>
<organism evidence="1 2">
    <name type="scientific">Arsenicicoccus bolidensis</name>
    <dbReference type="NCBI Taxonomy" id="229480"/>
    <lineage>
        <taxon>Bacteria</taxon>
        <taxon>Bacillati</taxon>
        <taxon>Actinomycetota</taxon>
        <taxon>Actinomycetes</taxon>
        <taxon>Micrococcales</taxon>
        <taxon>Intrasporangiaceae</taxon>
        <taxon>Arsenicicoccus</taxon>
    </lineage>
</organism>
<evidence type="ECO:0000313" key="1">
    <source>
        <dbReference type="EMBL" id="MCG7321843.1"/>
    </source>
</evidence>
<accession>A0ABS9Q1V0</accession>
<sequence length="184" mass="20133">MEDTVLDLSAASTTVDGCMSPLLDAVQRGRTTADLLRHRLTLRTRHPHRQLLHALLDDMASGTTTHLELRYARDVESAHGLPVARRQARQDGTGAICDVDYDGFGVLVELDGLKGHVGDGRFRDMDRDNAHTVLGKATLRYGWRQVATVPCTVAAQVATALQRRGWTGETGRCSRCREAADEAA</sequence>
<keyword evidence="2" id="KW-1185">Reference proteome</keyword>
<name>A0ABS9Q1V0_9MICO</name>